<dbReference type="GO" id="GO:0005524">
    <property type="term" value="F:ATP binding"/>
    <property type="evidence" value="ECO:0007669"/>
    <property type="project" value="InterPro"/>
</dbReference>
<dbReference type="PROSITE" id="PS00108">
    <property type="entry name" value="PROTEIN_KINASE_ST"/>
    <property type="match status" value="1"/>
</dbReference>
<proteinExistence type="predicted"/>
<evidence type="ECO:0000259" key="1">
    <source>
        <dbReference type="PROSITE" id="PS50011"/>
    </source>
</evidence>
<dbReference type="PROSITE" id="PS50011">
    <property type="entry name" value="PROTEIN_KINASE_DOM"/>
    <property type="match status" value="1"/>
</dbReference>
<evidence type="ECO:0000313" key="2">
    <source>
        <dbReference type="EMBL" id="TNV77966.1"/>
    </source>
</evidence>
<dbReference type="OrthoDB" id="5979581at2759"/>
<dbReference type="GO" id="GO:0005634">
    <property type="term" value="C:nucleus"/>
    <property type="evidence" value="ECO:0007669"/>
    <property type="project" value="TreeGrafter"/>
</dbReference>
<dbReference type="InterPro" id="IPR011009">
    <property type="entry name" value="Kinase-like_dom_sf"/>
</dbReference>
<dbReference type="AlphaFoldDB" id="A0A8J8NPP2"/>
<keyword evidence="3" id="KW-1185">Reference proteome</keyword>
<protein>
    <recommendedName>
        <fullName evidence="1">Protein kinase domain-containing protein</fullName>
    </recommendedName>
</protein>
<dbReference type="EMBL" id="RRYP01011091">
    <property type="protein sequence ID" value="TNV77966.1"/>
    <property type="molecule type" value="Genomic_DNA"/>
</dbReference>
<dbReference type="PANTHER" id="PTHR44167">
    <property type="entry name" value="OVARIAN-SPECIFIC SERINE/THREONINE-PROTEIN KINASE LOK-RELATED"/>
    <property type="match status" value="1"/>
</dbReference>
<name>A0A8J8NPP2_HALGN</name>
<gene>
    <name evidence="2" type="ORF">FGO68_gene7428</name>
</gene>
<dbReference type="Proteomes" id="UP000785679">
    <property type="component" value="Unassembled WGS sequence"/>
</dbReference>
<dbReference type="SUPFAM" id="SSF56112">
    <property type="entry name" value="Protein kinase-like (PK-like)"/>
    <property type="match status" value="1"/>
</dbReference>
<dbReference type="SMART" id="SM00220">
    <property type="entry name" value="S_TKc"/>
    <property type="match status" value="1"/>
</dbReference>
<evidence type="ECO:0000313" key="3">
    <source>
        <dbReference type="Proteomes" id="UP000785679"/>
    </source>
</evidence>
<sequence>MPAYPLFKDGSLLHQYSYMVMPLAKRGSLLNFLISIPRSKSAAYQRVKYYLCSQAVLAVAALFEAGLCHKDLKPDNLVLLQDNEHQALLGLIDFGYCINNAGLTSDKRGTAVYAPPEKFQVEMRTVDPTKFDIFMLGALLITILFRDTPFSLANGNRCECINDPSYINYIQRVSETHENPLMFYKKWGSAPAYEDIRALNLILRMIDSNPIKRPSLDEVLADPFIQQYCAPMTTEVKKLYDSLIQE</sequence>
<comment type="caution">
    <text evidence="2">The sequence shown here is derived from an EMBL/GenBank/DDBJ whole genome shotgun (WGS) entry which is preliminary data.</text>
</comment>
<dbReference type="PANTHER" id="PTHR44167:SF24">
    <property type="entry name" value="SERINE_THREONINE-PROTEIN KINASE CHK2"/>
    <property type="match status" value="1"/>
</dbReference>
<dbReference type="GO" id="GO:0044773">
    <property type="term" value="P:mitotic DNA damage checkpoint signaling"/>
    <property type="evidence" value="ECO:0007669"/>
    <property type="project" value="TreeGrafter"/>
</dbReference>
<feature type="domain" description="Protein kinase" evidence="1">
    <location>
        <begin position="1"/>
        <end position="225"/>
    </location>
</feature>
<dbReference type="Gene3D" id="1.10.510.10">
    <property type="entry name" value="Transferase(Phosphotransferase) domain 1"/>
    <property type="match status" value="1"/>
</dbReference>
<dbReference type="GO" id="GO:0004674">
    <property type="term" value="F:protein serine/threonine kinase activity"/>
    <property type="evidence" value="ECO:0007669"/>
    <property type="project" value="TreeGrafter"/>
</dbReference>
<dbReference type="InterPro" id="IPR008271">
    <property type="entry name" value="Ser/Thr_kinase_AS"/>
</dbReference>
<dbReference type="Pfam" id="PF00069">
    <property type="entry name" value="Pkinase"/>
    <property type="match status" value="1"/>
</dbReference>
<accession>A0A8J8NPP2</accession>
<dbReference type="InterPro" id="IPR000719">
    <property type="entry name" value="Prot_kinase_dom"/>
</dbReference>
<organism evidence="2 3">
    <name type="scientific">Halteria grandinella</name>
    <dbReference type="NCBI Taxonomy" id="5974"/>
    <lineage>
        <taxon>Eukaryota</taxon>
        <taxon>Sar</taxon>
        <taxon>Alveolata</taxon>
        <taxon>Ciliophora</taxon>
        <taxon>Intramacronucleata</taxon>
        <taxon>Spirotrichea</taxon>
        <taxon>Stichotrichia</taxon>
        <taxon>Sporadotrichida</taxon>
        <taxon>Halteriidae</taxon>
        <taxon>Halteria</taxon>
    </lineage>
</organism>
<reference evidence="2" key="1">
    <citation type="submission" date="2019-06" db="EMBL/GenBank/DDBJ databases">
        <authorList>
            <person name="Zheng W."/>
        </authorList>
    </citation>
    <scope>NUCLEOTIDE SEQUENCE</scope>
    <source>
        <strain evidence="2">QDHG01</strain>
    </source>
</reference>